<evidence type="ECO:0000313" key="2">
    <source>
        <dbReference type="EMBL" id="RAR75983.1"/>
    </source>
</evidence>
<feature type="compositionally biased region" description="Polar residues" evidence="1">
    <location>
        <begin position="100"/>
        <end position="129"/>
    </location>
</feature>
<keyword evidence="3" id="KW-1185">Reference proteome</keyword>
<feature type="compositionally biased region" description="Basic and acidic residues" evidence="1">
    <location>
        <begin position="39"/>
        <end position="48"/>
    </location>
</feature>
<reference evidence="2 3" key="1">
    <citation type="submission" date="2018-06" db="EMBL/GenBank/DDBJ databases">
        <title>Genomic Encyclopedia of Archaeal and Bacterial Type Strains, Phase II (KMG-II): from individual species to whole genera.</title>
        <authorList>
            <person name="Goeker M."/>
        </authorList>
    </citation>
    <scope>NUCLEOTIDE SEQUENCE [LARGE SCALE GENOMIC DNA]</scope>
    <source>
        <strain evidence="2 3">CFPB 3232</strain>
    </source>
</reference>
<proteinExistence type="predicted"/>
<evidence type="ECO:0000313" key="3">
    <source>
        <dbReference type="Proteomes" id="UP000248856"/>
    </source>
</evidence>
<gene>
    <name evidence="2" type="ORF">AX018_105825</name>
</gene>
<dbReference type="EMBL" id="QLTA01000058">
    <property type="protein sequence ID" value="RAR75983.1"/>
    <property type="molecule type" value="Genomic_DNA"/>
</dbReference>
<feature type="compositionally biased region" description="Basic and acidic residues" evidence="1">
    <location>
        <begin position="411"/>
        <end position="427"/>
    </location>
</feature>
<organism evidence="2 3">
    <name type="scientific">Paracidovorax anthurii</name>
    <dbReference type="NCBI Taxonomy" id="78229"/>
    <lineage>
        <taxon>Bacteria</taxon>
        <taxon>Pseudomonadati</taxon>
        <taxon>Pseudomonadota</taxon>
        <taxon>Betaproteobacteria</taxon>
        <taxon>Burkholderiales</taxon>
        <taxon>Comamonadaceae</taxon>
        <taxon>Paracidovorax</taxon>
    </lineage>
</organism>
<feature type="compositionally biased region" description="Low complexity" evidence="1">
    <location>
        <begin position="130"/>
        <end position="164"/>
    </location>
</feature>
<sequence>MPPVSRFISQGFQKLQSGMSQVAARASGYTKLPGSSKHAQSEGMERLGARQGRPEGASMAPRKNTPHAAMHQASAHRPSGPAAPLQRPVPQFSPRPGMQQHPTTAAQHFMQSQAAMRPQKASSRPTHGHSTAPQAQTQARPQAQSRPVAQQPAAPQAHSHSAARPAPPSMEHVQSFMQAQSRPVAKPQNAARPAAPSFERAESHVQARPAAQLTHAQKAEKLQGIVEALTDEIKATDRPLHQLIMAKMNAETDAEYDEADAALNAMREQRKPLIEERNNAAMVLKVHVAADHLGALRGIAEPEPVNIQSLKTRRGLMMNAEALRTNASALRDAREKLGPSTDFGKAHKELDDMLKSGRLSDWKPGQLAELQDLAQSYKNYAELERSVLAADKVIRSMGGMGMMDGIPTTQAERDKDRAEELEREQERINNGYL</sequence>
<accession>A0A328YS71</accession>
<protein>
    <submittedName>
        <fullName evidence="2">Uncharacterized protein</fullName>
    </submittedName>
</protein>
<comment type="caution">
    <text evidence="2">The sequence shown here is derived from an EMBL/GenBank/DDBJ whole genome shotgun (WGS) entry which is preliminary data.</text>
</comment>
<feature type="region of interest" description="Disordered" evidence="1">
    <location>
        <begin position="400"/>
        <end position="433"/>
    </location>
</feature>
<dbReference type="Proteomes" id="UP000248856">
    <property type="component" value="Unassembled WGS sequence"/>
</dbReference>
<name>A0A328YS71_9BURK</name>
<feature type="region of interest" description="Disordered" evidence="1">
    <location>
        <begin position="20"/>
        <end position="216"/>
    </location>
</feature>
<dbReference type="AlphaFoldDB" id="A0A328YS71"/>
<evidence type="ECO:0000256" key="1">
    <source>
        <dbReference type="SAM" id="MobiDB-lite"/>
    </source>
</evidence>